<keyword evidence="1" id="KW-0880">Kelch repeat</keyword>
<dbReference type="InterPro" id="IPR015915">
    <property type="entry name" value="Kelch-typ_b-propeller"/>
</dbReference>
<feature type="domain" description="BTB" evidence="3">
    <location>
        <begin position="298"/>
        <end position="365"/>
    </location>
</feature>
<dbReference type="AlphaFoldDB" id="A0A4P9XTY2"/>
<dbReference type="OrthoDB" id="432528at2759"/>
<organism evidence="4 5">
    <name type="scientific">Thamnocephalis sphaerospora</name>
    <dbReference type="NCBI Taxonomy" id="78915"/>
    <lineage>
        <taxon>Eukaryota</taxon>
        <taxon>Fungi</taxon>
        <taxon>Fungi incertae sedis</taxon>
        <taxon>Zoopagomycota</taxon>
        <taxon>Zoopagomycotina</taxon>
        <taxon>Zoopagomycetes</taxon>
        <taxon>Zoopagales</taxon>
        <taxon>Sigmoideomycetaceae</taxon>
        <taxon>Thamnocephalis</taxon>
    </lineage>
</organism>
<dbReference type="STRING" id="78915.A0A4P9XTY2"/>
<dbReference type="Gene3D" id="3.30.710.10">
    <property type="entry name" value="Potassium Channel Kv1.1, Chain A"/>
    <property type="match status" value="1"/>
</dbReference>
<dbReference type="Gene3D" id="2.120.10.80">
    <property type="entry name" value="Kelch-type beta propeller"/>
    <property type="match status" value="1"/>
</dbReference>
<dbReference type="SUPFAM" id="SSF117281">
    <property type="entry name" value="Kelch motif"/>
    <property type="match status" value="1"/>
</dbReference>
<keyword evidence="5" id="KW-1185">Reference proteome</keyword>
<dbReference type="SMART" id="SM00225">
    <property type="entry name" value="BTB"/>
    <property type="match status" value="1"/>
</dbReference>
<dbReference type="PROSITE" id="PS50097">
    <property type="entry name" value="BTB"/>
    <property type="match status" value="1"/>
</dbReference>
<reference evidence="5" key="1">
    <citation type="journal article" date="2018" name="Nat. Microbiol.">
        <title>Leveraging single-cell genomics to expand the fungal tree of life.</title>
        <authorList>
            <person name="Ahrendt S.R."/>
            <person name="Quandt C.A."/>
            <person name="Ciobanu D."/>
            <person name="Clum A."/>
            <person name="Salamov A."/>
            <person name="Andreopoulos B."/>
            <person name="Cheng J.F."/>
            <person name="Woyke T."/>
            <person name="Pelin A."/>
            <person name="Henrissat B."/>
            <person name="Reynolds N.K."/>
            <person name="Benny G.L."/>
            <person name="Smith M.E."/>
            <person name="James T.Y."/>
            <person name="Grigoriev I.V."/>
        </authorList>
    </citation>
    <scope>NUCLEOTIDE SEQUENCE [LARGE SCALE GENOMIC DNA]</scope>
    <source>
        <strain evidence="5">RSA 1356</strain>
    </source>
</reference>
<accession>A0A4P9XTY2</accession>
<dbReference type="PANTHER" id="PTHR46093">
    <property type="entry name" value="ACYL-COA-BINDING DOMAIN-CONTAINING PROTEIN 5"/>
    <property type="match status" value="1"/>
</dbReference>
<dbReference type="SUPFAM" id="SSF54695">
    <property type="entry name" value="POZ domain"/>
    <property type="match status" value="1"/>
</dbReference>
<dbReference type="EMBL" id="KZ992497">
    <property type="protein sequence ID" value="RKP09665.1"/>
    <property type="molecule type" value="Genomic_DNA"/>
</dbReference>
<feature type="non-terminal residue" evidence="4">
    <location>
        <position position="1"/>
    </location>
</feature>
<dbReference type="Pfam" id="PF00651">
    <property type="entry name" value="BTB"/>
    <property type="match status" value="1"/>
</dbReference>
<evidence type="ECO:0000313" key="4">
    <source>
        <dbReference type="EMBL" id="RKP09665.1"/>
    </source>
</evidence>
<keyword evidence="2" id="KW-0677">Repeat</keyword>
<dbReference type="InterPro" id="IPR000210">
    <property type="entry name" value="BTB/POZ_dom"/>
</dbReference>
<evidence type="ECO:0000256" key="2">
    <source>
        <dbReference type="ARBA" id="ARBA00022737"/>
    </source>
</evidence>
<dbReference type="InterPro" id="IPR011333">
    <property type="entry name" value="SKP1/BTB/POZ_sf"/>
</dbReference>
<name>A0A4P9XTY2_9FUNG</name>
<dbReference type="Pfam" id="PF24681">
    <property type="entry name" value="Kelch_KLHDC2_KLHL20_DRC7"/>
    <property type="match status" value="1"/>
</dbReference>
<dbReference type="PANTHER" id="PTHR46093:SF18">
    <property type="entry name" value="FIBRONECTIN TYPE-III DOMAIN-CONTAINING PROTEIN"/>
    <property type="match status" value="1"/>
</dbReference>
<evidence type="ECO:0000313" key="5">
    <source>
        <dbReference type="Proteomes" id="UP000271241"/>
    </source>
</evidence>
<evidence type="ECO:0000259" key="3">
    <source>
        <dbReference type="PROSITE" id="PS50097"/>
    </source>
</evidence>
<gene>
    <name evidence="4" type="ORF">THASP1DRAFT_8637</name>
</gene>
<sequence>SLQATLGTPPTKRYGHTAALWRHYIIIFGGTNEFQEYCNDVILFDLKQRAWSRPPITGHQVLARYLHTAVIYDDKMYVYGGFAKNAECTYVLSQMSVLDLNTFAWSKPHPVPPRYNHSALLVHDRMYIYAGKDGSGKTVTDLYVVDLRLGKVLPQTGITGDVELLKSHHFTEYVGDGRLVMFGKFMKNEEDSEYNLWLLDLGTLEWSKLPKERCLERGVWNYFTVATAEELGESASGTTDPSQRRLVFLGNADPKRPQLYDHFRDLLVVNLEPAGVWQVPATTLGSDFAWLLDHPELADFSLRPQDDEPVMVHRAVLCARWPHFRNLQASGMRETKDGWLELPESSEVVNAFVYYLYVDQLPEHASWEVVTGVLEIANIYLLPRLAKLCCRLLVERHMSLATCAPIFQAAVMAGESGLKLVALEYIFMHFGSVWRLQSLSMLN</sequence>
<dbReference type="Proteomes" id="UP000271241">
    <property type="component" value="Unassembled WGS sequence"/>
</dbReference>
<feature type="non-terminal residue" evidence="4">
    <location>
        <position position="443"/>
    </location>
</feature>
<protein>
    <recommendedName>
        <fullName evidence="3">BTB domain-containing protein</fullName>
    </recommendedName>
</protein>
<proteinExistence type="predicted"/>
<evidence type="ECO:0000256" key="1">
    <source>
        <dbReference type="ARBA" id="ARBA00022441"/>
    </source>
</evidence>